<evidence type="ECO:0000313" key="2">
    <source>
        <dbReference type="Proteomes" id="UP000001396"/>
    </source>
</evidence>
<organism evidence="1 2">
    <name type="scientific">Heterostelium pallidum (strain ATCC 26659 / Pp 5 / PN500)</name>
    <name type="common">Cellular slime mold</name>
    <name type="synonym">Polysphondylium pallidum</name>
    <dbReference type="NCBI Taxonomy" id="670386"/>
    <lineage>
        <taxon>Eukaryota</taxon>
        <taxon>Amoebozoa</taxon>
        <taxon>Evosea</taxon>
        <taxon>Eumycetozoa</taxon>
        <taxon>Dictyostelia</taxon>
        <taxon>Acytosteliales</taxon>
        <taxon>Acytosteliaceae</taxon>
        <taxon>Heterostelium</taxon>
    </lineage>
</organism>
<dbReference type="AlphaFoldDB" id="D3BVH2"/>
<dbReference type="OMA" id="EMDYKTC"/>
<evidence type="ECO:0008006" key="3">
    <source>
        <dbReference type="Google" id="ProtNLM"/>
    </source>
</evidence>
<accession>D3BVH2</accession>
<reference evidence="1 2" key="1">
    <citation type="journal article" date="2011" name="Genome Res.">
        <title>Phylogeny-wide analysis of social amoeba genomes highlights ancient origins for complex intercellular communication.</title>
        <authorList>
            <person name="Heidel A.J."/>
            <person name="Lawal H.M."/>
            <person name="Felder M."/>
            <person name="Schilde C."/>
            <person name="Helps N.R."/>
            <person name="Tunggal B."/>
            <person name="Rivero F."/>
            <person name="John U."/>
            <person name="Schleicher M."/>
            <person name="Eichinger L."/>
            <person name="Platzer M."/>
            <person name="Noegel A.A."/>
            <person name="Schaap P."/>
            <person name="Gloeckner G."/>
        </authorList>
    </citation>
    <scope>NUCLEOTIDE SEQUENCE [LARGE SCALE GENOMIC DNA]</scope>
    <source>
        <strain evidence="2">ATCC 26659 / Pp 5 / PN500</strain>
    </source>
</reference>
<dbReference type="Gene3D" id="3.40.50.300">
    <property type="entry name" value="P-loop containing nucleotide triphosphate hydrolases"/>
    <property type="match status" value="1"/>
</dbReference>
<proteinExistence type="predicted"/>
<dbReference type="InParanoid" id="D3BVH2"/>
<comment type="caution">
    <text evidence="1">The sequence shown here is derived from an EMBL/GenBank/DDBJ whole genome shotgun (WGS) entry which is preliminary data.</text>
</comment>
<keyword evidence="2" id="KW-1185">Reference proteome</keyword>
<gene>
    <name evidence="1" type="ORF">PPL_11563</name>
</gene>
<name>D3BVH2_HETP5</name>
<sequence length="292" mass="33584">MDGSKKFSSLINIFSKYFGESSISQLKTGCNRPTILIAGNQLTGKSTMAKKLANHYVGGEFYSVGMMFRELAASLNISVGEQSRLLLELELAEQQNLPPNKSNPLYGKKVDVEIDYRTLKIIQNNNNNNQQQQQNKSIDNYYVIEGRQPALLGTYLKEELNRENLIRIYVECSVREKSIRFLEREIGKQAAEIAEKSIPHDTNLNDLSSVTEYISKLNLPNISDVVNKFKENQNRDLNDRNRYINQYGLDYEDKSFYDFVVDTSNATSDINLRKVTNYIDSLPNYKFEIKQR</sequence>
<dbReference type="InterPro" id="IPR027417">
    <property type="entry name" value="P-loop_NTPase"/>
</dbReference>
<dbReference type="RefSeq" id="XP_020426729.1">
    <property type="nucleotide sequence ID" value="XM_020582313.1"/>
</dbReference>
<dbReference type="Proteomes" id="UP000001396">
    <property type="component" value="Unassembled WGS sequence"/>
</dbReference>
<dbReference type="SUPFAM" id="SSF52540">
    <property type="entry name" value="P-loop containing nucleoside triphosphate hydrolases"/>
    <property type="match status" value="1"/>
</dbReference>
<protein>
    <recommendedName>
        <fullName evidence="3">(d)CMP kinase</fullName>
    </recommendedName>
</protein>
<dbReference type="EMBL" id="ADBJ01000062">
    <property type="protein sequence ID" value="EFA74595.1"/>
    <property type="molecule type" value="Genomic_DNA"/>
</dbReference>
<dbReference type="GeneID" id="31367031"/>
<evidence type="ECO:0000313" key="1">
    <source>
        <dbReference type="EMBL" id="EFA74595.1"/>
    </source>
</evidence>